<protein>
    <recommendedName>
        <fullName evidence="3">Nucleotidyltransferase family protein</fullName>
    </recommendedName>
</protein>
<dbReference type="EMBL" id="VYKK01000004">
    <property type="protein sequence ID" value="KAA9007179.1"/>
    <property type="molecule type" value="Genomic_DNA"/>
</dbReference>
<dbReference type="Proteomes" id="UP000367750">
    <property type="component" value="Unassembled WGS sequence"/>
</dbReference>
<keyword evidence="2" id="KW-1185">Reference proteome</keyword>
<proteinExistence type="predicted"/>
<dbReference type="RefSeq" id="WP_150456469.1">
    <property type="nucleotide sequence ID" value="NZ_VYKK01000004.1"/>
</dbReference>
<comment type="caution">
    <text evidence="1">The sequence shown here is derived from an EMBL/GenBank/DDBJ whole genome shotgun (WGS) entry which is preliminary data.</text>
</comment>
<accession>A0A5J5GG23</accession>
<organism evidence="1 2">
    <name type="scientific">Paenibacillus spiritus</name>
    <dbReference type="NCBI Taxonomy" id="2496557"/>
    <lineage>
        <taxon>Bacteria</taxon>
        <taxon>Bacillati</taxon>
        <taxon>Bacillota</taxon>
        <taxon>Bacilli</taxon>
        <taxon>Bacillales</taxon>
        <taxon>Paenibacillaceae</taxon>
        <taxon>Paenibacillus</taxon>
    </lineage>
</organism>
<gene>
    <name evidence="1" type="ORF">F4V43_01450</name>
</gene>
<sequence length="206" mass="21986">MGDFGWEAALAAAAGLLEAQGASDGSCWLLGGSGGLVLQGVELAAPPRDLDLYADTEEAAVLHRALIGCAESQPEEDYSRGCYSVRSRYRLAGFPLELVGGFEIGAEGSRYRTEAGVLQAWAPVASAAGGIPVRLMPLAHELIFNVLRGRRDRAGAVAEAMRMAPARHLRELGTLIARNQLTLRHIEVMALLLGGSWSEYRRSVAI</sequence>
<dbReference type="InterPro" id="IPR043519">
    <property type="entry name" value="NT_sf"/>
</dbReference>
<name>A0A5J5GG23_9BACL</name>
<reference evidence="1 2" key="1">
    <citation type="submission" date="2019-09" db="EMBL/GenBank/DDBJ databases">
        <title>Bacillus ochoae sp. nov., Paenibacillus whitsoniae sp. nov., Paenibacillus spiritus sp. nov. Isolated from the Mars Exploration Rover during spacecraft assembly.</title>
        <authorList>
            <person name="Seuylemezian A."/>
            <person name="Vaishampayan P."/>
        </authorList>
    </citation>
    <scope>NUCLEOTIDE SEQUENCE [LARGE SCALE GENOMIC DNA]</scope>
    <source>
        <strain evidence="1 2">MER_111</strain>
    </source>
</reference>
<dbReference type="OrthoDB" id="2678373at2"/>
<evidence type="ECO:0008006" key="3">
    <source>
        <dbReference type="Google" id="ProtNLM"/>
    </source>
</evidence>
<dbReference type="SUPFAM" id="SSF81301">
    <property type="entry name" value="Nucleotidyltransferase"/>
    <property type="match status" value="1"/>
</dbReference>
<evidence type="ECO:0000313" key="1">
    <source>
        <dbReference type="EMBL" id="KAA9007179.1"/>
    </source>
</evidence>
<dbReference type="Gene3D" id="3.30.460.40">
    <property type="match status" value="1"/>
</dbReference>
<dbReference type="AlphaFoldDB" id="A0A5J5GG23"/>
<evidence type="ECO:0000313" key="2">
    <source>
        <dbReference type="Proteomes" id="UP000367750"/>
    </source>
</evidence>